<accession>A0A2N9G4R7</accession>
<gene>
    <name evidence="2" type="ORF">FSB_LOCUS22434</name>
</gene>
<reference evidence="2" key="1">
    <citation type="submission" date="2018-02" db="EMBL/GenBank/DDBJ databases">
        <authorList>
            <person name="Cohen D.B."/>
            <person name="Kent A.D."/>
        </authorList>
    </citation>
    <scope>NUCLEOTIDE SEQUENCE</scope>
</reference>
<evidence type="ECO:0000313" key="2">
    <source>
        <dbReference type="EMBL" id="SPC94552.1"/>
    </source>
</evidence>
<protein>
    <submittedName>
        <fullName evidence="2">Uncharacterized protein</fullName>
    </submittedName>
</protein>
<feature type="compositionally biased region" description="Acidic residues" evidence="1">
    <location>
        <begin position="519"/>
        <end position="534"/>
    </location>
</feature>
<feature type="compositionally biased region" description="Polar residues" evidence="1">
    <location>
        <begin position="507"/>
        <end position="518"/>
    </location>
</feature>
<proteinExistence type="predicted"/>
<name>A0A2N9G4R7_FAGSY</name>
<sequence>MALALMEHTNSTTPQNQLKPLIGKDYELKLNQSMQELLAEIHKETPNFSSFIHIFYELIQAKLDPPLESIWVYAGLTFRSRNLQKGDILDRITASKDLFQLVSACSGSSGSLKSIALLAPVVFEVYKVVVELFGKDLASKREKKAMREVKSLVAVILGYVNVCCCKDSSDECGSVGLNLITPFADLVRVWIDSNDGIDSFLPLVSGEIRERISVGGCDGVVYIAGVVIAELFLLQLCLKFHAGIAREELEKELKIWAAGSISGFQNFYFFGPHPDAAGGDFACDFPIAPLFSDPRSLPRHMHYFSSESSEDEVLLRKVLYDAVILVEYPFLNPERAINVPTEHMKGLAMARLIITHEGIEFFRKGGDQMRAISYNTAFYSSRLPSQIIRWVTNQRWLLNLEDQGIRVFDDSILRCRTKIVLDISKADFEHSASKLEDKKVDDDILFYIDNKEGDKDSDEDKMNASMSAAFVSAAHSMKLTKNRERKRKEGESAGQKKKIKFVKYERSSTVSKDGFNSESEVENPLSDEDTDTKE</sequence>
<organism evidence="2">
    <name type="scientific">Fagus sylvatica</name>
    <name type="common">Beechnut</name>
    <dbReference type="NCBI Taxonomy" id="28930"/>
    <lineage>
        <taxon>Eukaryota</taxon>
        <taxon>Viridiplantae</taxon>
        <taxon>Streptophyta</taxon>
        <taxon>Embryophyta</taxon>
        <taxon>Tracheophyta</taxon>
        <taxon>Spermatophyta</taxon>
        <taxon>Magnoliopsida</taxon>
        <taxon>eudicotyledons</taxon>
        <taxon>Gunneridae</taxon>
        <taxon>Pentapetalae</taxon>
        <taxon>rosids</taxon>
        <taxon>fabids</taxon>
        <taxon>Fagales</taxon>
        <taxon>Fagaceae</taxon>
        <taxon>Fagus</taxon>
    </lineage>
</organism>
<dbReference type="EMBL" id="OIVN01001489">
    <property type="protein sequence ID" value="SPC94552.1"/>
    <property type="molecule type" value="Genomic_DNA"/>
</dbReference>
<feature type="region of interest" description="Disordered" evidence="1">
    <location>
        <begin position="474"/>
        <end position="534"/>
    </location>
</feature>
<dbReference type="AlphaFoldDB" id="A0A2N9G4R7"/>
<dbReference type="PANTHER" id="PTHR35505:SF5">
    <property type="entry name" value="SUBSTRATE CARRIER FAMILY PROTEIN"/>
    <property type="match status" value="1"/>
</dbReference>
<dbReference type="PANTHER" id="PTHR35505">
    <property type="entry name" value="OS01G0600300 PROTEIN"/>
    <property type="match status" value="1"/>
</dbReference>
<evidence type="ECO:0000256" key="1">
    <source>
        <dbReference type="SAM" id="MobiDB-lite"/>
    </source>
</evidence>